<dbReference type="NCBIfam" id="TIGR03570">
    <property type="entry name" value="NeuD_NnaD"/>
    <property type="match status" value="1"/>
</dbReference>
<dbReference type="AlphaFoldDB" id="A0A414F785"/>
<dbReference type="InterPro" id="IPR041561">
    <property type="entry name" value="PglD_N"/>
</dbReference>
<accession>A0A414F785</accession>
<dbReference type="Gene3D" id="3.40.50.20">
    <property type="match status" value="1"/>
</dbReference>
<organism evidence="5 6">
    <name type="scientific">Bacteroides caccae</name>
    <dbReference type="NCBI Taxonomy" id="47678"/>
    <lineage>
        <taxon>Bacteria</taxon>
        <taxon>Pseudomonadati</taxon>
        <taxon>Bacteroidota</taxon>
        <taxon>Bacteroidia</taxon>
        <taxon>Bacteroidales</taxon>
        <taxon>Bacteroidaceae</taxon>
        <taxon>Bacteroides</taxon>
    </lineage>
</organism>
<feature type="domain" description="PglD N-terminal" evidence="4">
    <location>
        <begin position="2"/>
        <end position="69"/>
    </location>
</feature>
<dbReference type="InterPro" id="IPR050179">
    <property type="entry name" value="Trans_hexapeptide_repeat"/>
</dbReference>
<dbReference type="Pfam" id="PF17836">
    <property type="entry name" value="PglD_N"/>
    <property type="match status" value="1"/>
</dbReference>
<gene>
    <name evidence="5" type="ORF">DW794_20450</name>
</gene>
<dbReference type="Proteomes" id="UP000284689">
    <property type="component" value="Unassembled WGS sequence"/>
</dbReference>
<evidence type="ECO:0000256" key="1">
    <source>
        <dbReference type="ARBA" id="ARBA00007274"/>
    </source>
</evidence>
<dbReference type="EMBL" id="QSJD01000051">
    <property type="protein sequence ID" value="RHD42398.1"/>
    <property type="molecule type" value="Genomic_DNA"/>
</dbReference>
<evidence type="ECO:0000256" key="2">
    <source>
        <dbReference type="PIRSR" id="PIRSR620019-1"/>
    </source>
</evidence>
<proteinExistence type="inferred from homology"/>
<feature type="binding site" evidence="3">
    <location>
        <position position="135"/>
    </location>
    <ligand>
        <name>acetyl-CoA</name>
        <dbReference type="ChEBI" id="CHEBI:57288"/>
    </ligand>
</feature>
<dbReference type="Pfam" id="PF00132">
    <property type="entry name" value="Hexapep"/>
    <property type="match status" value="1"/>
</dbReference>
<name>A0A414F785_9BACE</name>
<evidence type="ECO:0000313" key="5">
    <source>
        <dbReference type="EMBL" id="RHD42398.1"/>
    </source>
</evidence>
<dbReference type="CDD" id="cd03360">
    <property type="entry name" value="LbH_AT_putative"/>
    <property type="match status" value="1"/>
</dbReference>
<evidence type="ECO:0000259" key="4">
    <source>
        <dbReference type="Pfam" id="PF17836"/>
    </source>
</evidence>
<sequence>MYLFGASGHGKVVKEIIEANGGEVEAFVDDNKNVYKCAVKPVLHDATGLTPMIVSIGVNRIRKIVVEKICSLTPNIEFTTAVHPSAVISPSAKIGKGTVVMAGTVINADAVIGDHCIINTGTTVDHDCVIEDYCHVAPGVHISGGTHVGEGTWIGVGSCVIQYLNIGRNCMIGAGSVVVKDIPDNVTAFGNPAKVQHENG</sequence>
<dbReference type="GO" id="GO:0016740">
    <property type="term" value="F:transferase activity"/>
    <property type="evidence" value="ECO:0007669"/>
    <property type="project" value="UniProtKB-KW"/>
</dbReference>
<dbReference type="PANTHER" id="PTHR43300">
    <property type="entry name" value="ACETYLTRANSFERASE"/>
    <property type="match status" value="1"/>
</dbReference>
<protein>
    <submittedName>
        <fullName evidence="5">Acetyltransferase</fullName>
    </submittedName>
</protein>
<dbReference type="RefSeq" id="WP_122265167.1">
    <property type="nucleotide sequence ID" value="NZ_CAXYLJ010000041.1"/>
</dbReference>
<evidence type="ECO:0000313" key="6">
    <source>
        <dbReference type="Proteomes" id="UP000284689"/>
    </source>
</evidence>
<dbReference type="SUPFAM" id="SSF51161">
    <property type="entry name" value="Trimeric LpxA-like enzymes"/>
    <property type="match status" value="1"/>
</dbReference>
<comment type="similarity">
    <text evidence="1">Belongs to the transferase hexapeptide repeat family.</text>
</comment>
<feature type="binding site" evidence="3">
    <location>
        <begin position="7"/>
        <end position="9"/>
    </location>
    <ligand>
        <name>substrate</name>
    </ligand>
</feature>
<dbReference type="Gene3D" id="2.160.10.10">
    <property type="entry name" value="Hexapeptide repeat proteins"/>
    <property type="match status" value="1"/>
</dbReference>
<reference evidence="5 6" key="1">
    <citation type="submission" date="2018-08" db="EMBL/GenBank/DDBJ databases">
        <title>A genome reference for cultivated species of the human gut microbiota.</title>
        <authorList>
            <person name="Zou Y."/>
            <person name="Xue W."/>
            <person name="Luo G."/>
        </authorList>
    </citation>
    <scope>NUCLEOTIDE SEQUENCE [LARGE SCALE GENOMIC DNA]</scope>
    <source>
        <strain evidence="5 6">AM31-16AC</strain>
    </source>
</reference>
<keyword evidence="5" id="KW-0808">Transferase</keyword>
<evidence type="ECO:0000256" key="3">
    <source>
        <dbReference type="PIRSR" id="PIRSR620019-2"/>
    </source>
</evidence>
<feature type="binding site" evidence="3">
    <location>
        <begin position="29"/>
        <end position="30"/>
    </location>
    <ligand>
        <name>substrate</name>
    </ligand>
</feature>
<feature type="binding site" evidence="3">
    <location>
        <position position="57"/>
    </location>
    <ligand>
        <name>substrate</name>
    </ligand>
</feature>
<dbReference type="InterPro" id="IPR020019">
    <property type="entry name" value="AcTrfase_PglD-like"/>
</dbReference>
<feature type="site" description="Increases basicity of active site His" evidence="2">
    <location>
        <position position="127"/>
    </location>
</feature>
<dbReference type="InterPro" id="IPR011004">
    <property type="entry name" value="Trimer_LpxA-like_sf"/>
</dbReference>
<feature type="active site" description="Proton acceptor" evidence="2">
    <location>
        <position position="126"/>
    </location>
</feature>
<comment type="caution">
    <text evidence="5">The sequence shown here is derived from an EMBL/GenBank/DDBJ whole genome shotgun (WGS) entry which is preliminary data.</text>
</comment>
<dbReference type="InterPro" id="IPR001451">
    <property type="entry name" value="Hexapep"/>
</dbReference>
<dbReference type="PANTHER" id="PTHR43300:SF7">
    <property type="entry name" value="UDP-N-ACETYLBACILLOSAMINE N-ACETYLTRANSFERASE"/>
    <property type="match status" value="1"/>
</dbReference>